<reference evidence="2" key="1">
    <citation type="submission" date="2021-02" db="EMBL/GenBank/DDBJ databases">
        <authorList>
            <person name="Nowell W R."/>
        </authorList>
    </citation>
    <scope>NUCLEOTIDE SEQUENCE</scope>
</reference>
<dbReference type="InterPro" id="IPR037883">
    <property type="entry name" value="Knr4/Smi1-like_sf"/>
</dbReference>
<comment type="caution">
    <text evidence="2">The sequence shown here is derived from an EMBL/GenBank/DDBJ whole genome shotgun (WGS) entry which is preliminary data.</text>
</comment>
<dbReference type="SUPFAM" id="SSF160631">
    <property type="entry name" value="SMI1/KNR4-like"/>
    <property type="match status" value="1"/>
</dbReference>
<protein>
    <recommendedName>
        <fullName evidence="1">Knr4/Smi1-like domain-containing protein</fullName>
    </recommendedName>
</protein>
<organism evidence="2 3">
    <name type="scientific">Adineta ricciae</name>
    <name type="common">Rotifer</name>
    <dbReference type="NCBI Taxonomy" id="249248"/>
    <lineage>
        <taxon>Eukaryota</taxon>
        <taxon>Metazoa</taxon>
        <taxon>Spiralia</taxon>
        <taxon>Gnathifera</taxon>
        <taxon>Rotifera</taxon>
        <taxon>Eurotatoria</taxon>
        <taxon>Bdelloidea</taxon>
        <taxon>Adinetida</taxon>
        <taxon>Adinetidae</taxon>
        <taxon>Adineta</taxon>
    </lineage>
</organism>
<evidence type="ECO:0000313" key="3">
    <source>
        <dbReference type="Proteomes" id="UP000663828"/>
    </source>
</evidence>
<dbReference type="Pfam" id="PF09346">
    <property type="entry name" value="SMI1_KNR4"/>
    <property type="match status" value="1"/>
</dbReference>
<dbReference type="SMART" id="SM00860">
    <property type="entry name" value="SMI1_KNR4"/>
    <property type="match status" value="1"/>
</dbReference>
<keyword evidence="3" id="KW-1185">Reference proteome</keyword>
<dbReference type="AlphaFoldDB" id="A0A815YCB2"/>
<dbReference type="EMBL" id="CAJNOR010005612">
    <property type="protein sequence ID" value="CAF1569717.1"/>
    <property type="molecule type" value="Genomic_DNA"/>
</dbReference>
<sequence>MASSNHSEDDDFVRRASEYWERLNENLTHVPKFHSIHQAGVTEEQLKQFESKLNITLPKEIRAVIKVHDGRKHIGFGLGYRLPSTDLLPLSEWKPYEKENEDFVKELCDCLSEEDNACVDKHLYEDFEEHTKIYKRDGGKSSTAEELFDSVPCELLIIGQGMDDYAEQYLFSIRSGRIYLRVRENPVSEVLDWVKLDCDFKDVMKS</sequence>
<dbReference type="InterPro" id="IPR018958">
    <property type="entry name" value="Knr4/Smi1-like_dom"/>
</dbReference>
<dbReference type="Gene3D" id="3.40.1580.10">
    <property type="entry name" value="SMI1/KNR4-like"/>
    <property type="match status" value="1"/>
</dbReference>
<evidence type="ECO:0000259" key="1">
    <source>
        <dbReference type="SMART" id="SM00860"/>
    </source>
</evidence>
<accession>A0A815YCB2</accession>
<feature type="domain" description="Knr4/Smi1-like" evidence="1">
    <location>
        <begin position="40"/>
        <end position="206"/>
    </location>
</feature>
<dbReference type="Proteomes" id="UP000663828">
    <property type="component" value="Unassembled WGS sequence"/>
</dbReference>
<evidence type="ECO:0000313" key="2">
    <source>
        <dbReference type="EMBL" id="CAF1569717.1"/>
    </source>
</evidence>
<proteinExistence type="predicted"/>
<name>A0A815YCB2_ADIRI</name>
<gene>
    <name evidence="2" type="ORF">XAT740_LOCUS44365</name>
</gene>